<gene>
    <name evidence="1" type="primary">pseG</name>
    <name evidence="1" type="ORF">N1F79_11700</name>
</gene>
<dbReference type="Proteomes" id="UP001337305">
    <property type="component" value="Unassembled WGS sequence"/>
</dbReference>
<accession>A0ABU7XSU1</accession>
<reference evidence="1 2" key="1">
    <citation type="submission" date="2022-09" db="EMBL/GenBank/DDBJ databases">
        <title>Genome sequencing of Flavivirga sp. MEBiC05379.</title>
        <authorList>
            <person name="Oh H.-M."/>
            <person name="Kwon K.K."/>
            <person name="Park M.J."/>
            <person name="Yang S.-H."/>
        </authorList>
    </citation>
    <scope>NUCLEOTIDE SEQUENCE [LARGE SCALE GENOMIC DNA]</scope>
    <source>
        <strain evidence="1 2">MEBiC05379</strain>
    </source>
</reference>
<protein>
    <submittedName>
        <fullName evidence="1">UDP-2,4-diacetamido-2,4, 6-trideoxy-beta-L-altropyranose hydrolase</fullName>
        <ecNumber evidence="1">3.6.1.57</ecNumber>
    </submittedName>
</protein>
<keyword evidence="2" id="KW-1185">Reference proteome</keyword>
<dbReference type="EMBL" id="JAODOP010000004">
    <property type="protein sequence ID" value="MEF3833797.1"/>
    <property type="molecule type" value="Genomic_DNA"/>
</dbReference>
<dbReference type="Gene3D" id="3.40.50.11190">
    <property type="match status" value="1"/>
</dbReference>
<dbReference type="EC" id="3.6.1.57" evidence="1"/>
<organism evidence="1 2">
    <name type="scientific">Flavivirga spongiicola</name>
    <dbReference type="NCBI Taxonomy" id="421621"/>
    <lineage>
        <taxon>Bacteria</taxon>
        <taxon>Pseudomonadati</taxon>
        <taxon>Bacteroidota</taxon>
        <taxon>Flavobacteriia</taxon>
        <taxon>Flavobacteriales</taxon>
        <taxon>Flavobacteriaceae</taxon>
        <taxon>Flavivirga</taxon>
    </lineage>
</organism>
<evidence type="ECO:0000313" key="2">
    <source>
        <dbReference type="Proteomes" id="UP001337305"/>
    </source>
</evidence>
<comment type="caution">
    <text evidence="1">The sequence shown here is derived from an EMBL/GenBank/DDBJ whole genome shotgun (WGS) entry which is preliminary data.</text>
</comment>
<keyword evidence="1" id="KW-0378">Hydrolase</keyword>
<evidence type="ECO:0000313" key="1">
    <source>
        <dbReference type="EMBL" id="MEF3833797.1"/>
    </source>
</evidence>
<name>A0ABU7XSU1_9FLAO</name>
<sequence>MKYKKKIIFRADGNSKTGLGHLYRIFALIEMLKENYEYVLITRADSELIIIPKSYSVEVIPSKISITEEPDWLLEKYETTNSIVIADGYAYDSNYQKSIKKVGYKLIYIDDLTATEMFADVVINHSLVVKPEHFKAKPETEFALGSHYAMLRPKFIEIAKKSKQPSNVKEVFVSFGGADFYDLTSKAVRALTNLNYVKKIHVLIGAANKHKNIYKIEEENSNVVIHKNLPEAEVLDVMEKCQLAIVPSSTISYEVCSVKMLVICGYFIDNQELIYNGLREKKVIFPAGDFTHYDVIRFERVINEAIELDMTEQNEMLRNQKTLFDGNQKERFLDIINRIN</sequence>
<dbReference type="RefSeq" id="WP_303306136.1">
    <property type="nucleotide sequence ID" value="NZ_JAODOP010000004.1"/>
</dbReference>
<proteinExistence type="predicted"/>
<dbReference type="Gene3D" id="3.40.50.2000">
    <property type="entry name" value="Glycogen Phosphorylase B"/>
    <property type="match status" value="1"/>
</dbReference>
<dbReference type="InterPro" id="IPR020023">
    <property type="entry name" value="PseG"/>
</dbReference>
<dbReference type="SUPFAM" id="SSF53756">
    <property type="entry name" value="UDP-Glycosyltransferase/glycogen phosphorylase"/>
    <property type="match status" value="1"/>
</dbReference>
<dbReference type="GO" id="GO:0016787">
    <property type="term" value="F:hydrolase activity"/>
    <property type="evidence" value="ECO:0007669"/>
    <property type="project" value="UniProtKB-KW"/>
</dbReference>
<dbReference type="NCBIfam" id="TIGR03590">
    <property type="entry name" value="PseG"/>
    <property type="match status" value="1"/>
</dbReference>